<gene>
    <name evidence="1" type="ORF">O4G74_02085</name>
</gene>
<evidence type="ECO:0000313" key="1">
    <source>
        <dbReference type="EMBL" id="MCZ4296838.1"/>
    </source>
</evidence>
<reference evidence="1" key="1">
    <citation type="submission" date="2022-12" db="EMBL/GenBank/DDBJ databases">
        <title>Bacterial isolates from different developmental stages of Nematostella vectensis.</title>
        <authorList>
            <person name="Fraune S."/>
        </authorList>
    </citation>
    <scope>NUCLEOTIDE SEQUENCE</scope>
    <source>
        <strain evidence="1">G21632-S1</strain>
    </source>
</reference>
<name>A0ABT4LTJ7_9PROT</name>
<sequence length="69" mass="7647">MILEHTPFPACGEGRDGVSRTSPIDRQFFADSLLAERLNVDAELHEAPLKAYYGGDARGYTDFPTMKEA</sequence>
<accession>A0ABT4LTJ7</accession>
<comment type="caution">
    <text evidence="1">The sequence shown here is derived from an EMBL/GenBank/DDBJ whole genome shotgun (WGS) entry which is preliminary data.</text>
</comment>
<proteinExistence type="predicted"/>
<protein>
    <recommendedName>
        <fullName evidence="3">NADH:flavin oxidoreductase/NADH oxidase N-terminal domain-containing protein</fullName>
    </recommendedName>
</protein>
<evidence type="ECO:0008006" key="3">
    <source>
        <dbReference type="Google" id="ProtNLM"/>
    </source>
</evidence>
<dbReference type="EMBL" id="JAPWGW010000001">
    <property type="protein sequence ID" value="MCZ4296838.1"/>
    <property type="molecule type" value="Genomic_DNA"/>
</dbReference>
<organism evidence="1 2">
    <name type="scientific">Henriciella marina</name>
    <dbReference type="NCBI Taxonomy" id="453851"/>
    <lineage>
        <taxon>Bacteria</taxon>
        <taxon>Pseudomonadati</taxon>
        <taxon>Pseudomonadota</taxon>
        <taxon>Alphaproteobacteria</taxon>
        <taxon>Hyphomonadales</taxon>
        <taxon>Hyphomonadaceae</taxon>
        <taxon>Henriciella</taxon>
    </lineage>
</organism>
<dbReference type="Proteomes" id="UP001083770">
    <property type="component" value="Unassembled WGS sequence"/>
</dbReference>
<dbReference type="RefSeq" id="WP_269401012.1">
    <property type="nucleotide sequence ID" value="NZ_JAPWGW010000001.1"/>
</dbReference>
<keyword evidence="2" id="KW-1185">Reference proteome</keyword>
<evidence type="ECO:0000313" key="2">
    <source>
        <dbReference type="Proteomes" id="UP001083770"/>
    </source>
</evidence>